<dbReference type="InterPro" id="IPR018755">
    <property type="entry name" value="Phage_Mu_Gp48"/>
</dbReference>
<evidence type="ECO:0000313" key="2">
    <source>
        <dbReference type="Proteomes" id="UP000284621"/>
    </source>
</evidence>
<evidence type="ECO:0000313" key="1">
    <source>
        <dbReference type="EMBL" id="RHC64157.1"/>
    </source>
</evidence>
<keyword evidence="2" id="KW-1185">Reference proteome</keyword>
<dbReference type="EMBL" id="QSID01000009">
    <property type="protein sequence ID" value="RHC64157.1"/>
    <property type="molecule type" value="Genomic_DNA"/>
</dbReference>
<gene>
    <name evidence="1" type="ORF">DW833_08825</name>
</gene>
<accession>A0A414B540</accession>
<sequence length="343" mass="40901">MLHLQCYRYLCLGRWLWMEIFNRERSEYEEIVAISPKWWTEYREMDAVYRYEGWCLDLMAYFLDRSIKNLFPSQADERSLIIYERLLRIEHDIQDTIEERRRVVQAYYSGTGKLSRSVIQSIVKAYGDCDCEVSWLDHSSLRIRIICNDDKLFSNKRIYQIIERRFPAHLSFIVSNILCIFFTEEEINYNKITYRTSFDWWDLPALDGKYFLDGTVKLDVRIPPFFIAVQKILIENKEQIFFGMLCEKFNCITSSNAGTLAKHRILMNWWEGRHTLDGRKNLDGTWLLNQDTPPYFISQTHKSIIQNEENFSVSMYVPDRDKNLDGTWLLDGSIKLNSGKEEL</sequence>
<protein>
    <submittedName>
        <fullName evidence="1">DUF2313 domain-containing protein</fullName>
    </submittedName>
</protein>
<name>A0A414B540_9FIRM</name>
<dbReference type="AlphaFoldDB" id="A0A414B540"/>
<proteinExistence type="predicted"/>
<dbReference type="Proteomes" id="UP000284621">
    <property type="component" value="Unassembled WGS sequence"/>
</dbReference>
<comment type="caution">
    <text evidence="1">The sequence shown here is derived from an EMBL/GenBank/DDBJ whole genome shotgun (WGS) entry which is preliminary data.</text>
</comment>
<organism evidence="1 2">
    <name type="scientific">Anaerobutyricum hallii</name>
    <dbReference type="NCBI Taxonomy" id="39488"/>
    <lineage>
        <taxon>Bacteria</taxon>
        <taxon>Bacillati</taxon>
        <taxon>Bacillota</taxon>
        <taxon>Clostridia</taxon>
        <taxon>Lachnospirales</taxon>
        <taxon>Lachnospiraceae</taxon>
        <taxon>Anaerobutyricum</taxon>
    </lineage>
</organism>
<reference evidence="1 2" key="1">
    <citation type="submission" date="2018-08" db="EMBL/GenBank/DDBJ databases">
        <title>A genome reference for cultivated species of the human gut microbiota.</title>
        <authorList>
            <person name="Zou Y."/>
            <person name="Xue W."/>
            <person name="Luo G."/>
        </authorList>
    </citation>
    <scope>NUCLEOTIDE SEQUENCE [LARGE SCALE GENOMIC DNA]</scope>
    <source>
        <strain evidence="1 2">AM34-3LB</strain>
    </source>
</reference>
<dbReference type="Pfam" id="PF10076">
    <property type="entry name" value="Phage_Mu_Gp48"/>
    <property type="match status" value="1"/>
</dbReference>